<feature type="region of interest" description="Disordered" evidence="1">
    <location>
        <begin position="392"/>
        <end position="419"/>
    </location>
</feature>
<dbReference type="SUPFAM" id="SSF50475">
    <property type="entry name" value="FMN-binding split barrel"/>
    <property type="match status" value="1"/>
</dbReference>
<evidence type="ECO:0000256" key="1">
    <source>
        <dbReference type="SAM" id="MobiDB-lite"/>
    </source>
</evidence>
<dbReference type="InterPro" id="IPR037119">
    <property type="entry name" value="Haem_oxidase_HugZ-like_sf"/>
</dbReference>
<evidence type="ECO:0000313" key="2">
    <source>
        <dbReference type="EMBL" id="KAI5444280.1"/>
    </source>
</evidence>
<evidence type="ECO:0000313" key="3">
    <source>
        <dbReference type="Proteomes" id="UP001058974"/>
    </source>
</evidence>
<comment type="caution">
    <text evidence="2">The sequence shown here is derived from an EMBL/GenBank/DDBJ whole genome shotgun (WGS) entry which is preliminary data.</text>
</comment>
<feature type="non-terminal residue" evidence="2">
    <location>
        <position position="557"/>
    </location>
</feature>
<dbReference type="Gramene" id="Psat01G0278200-T1">
    <property type="protein sequence ID" value="KAI5444280.1"/>
    <property type="gene ID" value="KIW84_012782"/>
</dbReference>
<dbReference type="PANTHER" id="PTHR13343:SF28">
    <property type="entry name" value="PENTATRICOPEPTIDE REPEAT (PPR) SUPERFAMILY PROTEIN"/>
    <property type="match status" value="1"/>
</dbReference>
<name>A0A9D5BIJ8_PEA</name>
<feature type="region of interest" description="Disordered" evidence="1">
    <location>
        <begin position="121"/>
        <end position="140"/>
    </location>
</feature>
<dbReference type="EMBL" id="JAMSHJ010000001">
    <property type="protein sequence ID" value="KAI5444280.1"/>
    <property type="molecule type" value="Genomic_DNA"/>
</dbReference>
<protein>
    <recommendedName>
        <fullName evidence="4">Pentatricopeptide repeat-containing protein</fullName>
    </recommendedName>
</protein>
<dbReference type="Proteomes" id="UP001058974">
    <property type="component" value="Chromosome 1"/>
</dbReference>
<gene>
    <name evidence="2" type="ORF">KIW84_012782</name>
</gene>
<feature type="region of interest" description="Disordered" evidence="1">
    <location>
        <begin position="259"/>
        <end position="287"/>
    </location>
</feature>
<dbReference type="Gene3D" id="3.20.180.10">
    <property type="entry name" value="PNP-oxidase-like"/>
    <property type="match status" value="1"/>
</dbReference>
<dbReference type="PANTHER" id="PTHR13343">
    <property type="entry name" value="CREG1 PROTEIN"/>
    <property type="match status" value="1"/>
</dbReference>
<sequence>GCIQSRGRQIQKQRAPHLLLSFFFYLHHYQSLSHNTTMMIIDPPIVARFHLASAATRFSSVTLHNNRSMWNAEDVNGGLGYAASYRLACSCGFDAPWIGSKKYSGTPFTRRNKLVKNRIRVSSEHPGSDQEPVKKNEKSSYHPFEEIAASTLENSGDDRLTAAEISRTVIEVNSKATMVFSTFINDEFHENIVWPDLPYLADEHGNIYFQAKNGEDILQSLTSENNFVQVIIGVDTMEMISEMDLSGPSEIDFGIEEIDDQDTDDLDSSDEEVEDENEDENEDYDSEWLDVLSDEDEQEDDDETLADWAKLETMRFSHPMDFAKKLAEIASDDPIDWMEQPPACVVFQGVLRPAFIEENSPIQKHLSANQSSDAEISKVTENKEENIGAINGHEHNIEPSEDNASPQVENNGNSDIPSDETSFYRLEMVKIQVFSAHGHPIVLELEDYAKAQPDAIARSSSKIISHLKAGGEKTLLALKSLCCRSKGIKVEEAQLICVDSLGFDIRVCSETQVQTLRFGFKKRATSEYSAERQLNDLLFPRNHPKQPKTKQAHQNEC</sequence>
<feature type="compositionally biased region" description="Polar residues" evidence="1">
    <location>
        <begin position="402"/>
        <end position="419"/>
    </location>
</feature>
<dbReference type="AlphaFoldDB" id="A0A9D5BIJ8"/>
<accession>A0A9D5BIJ8</accession>
<keyword evidence="3" id="KW-1185">Reference proteome</keyword>
<organism evidence="2 3">
    <name type="scientific">Pisum sativum</name>
    <name type="common">Garden pea</name>
    <name type="synonym">Lathyrus oleraceus</name>
    <dbReference type="NCBI Taxonomy" id="3888"/>
    <lineage>
        <taxon>Eukaryota</taxon>
        <taxon>Viridiplantae</taxon>
        <taxon>Streptophyta</taxon>
        <taxon>Embryophyta</taxon>
        <taxon>Tracheophyta</taxon>
        <taxon>Spermatophyta</taxon>
        <taxon>Magnoliopsida</taxon>
        <taxon>eudicotyledons</taxon>
        <taxon>Gunneridae</taxon>
        <taxon>Pentapetalae</taxon>
        <taxon>rosids</taxon>
        <taxon>fabids</taxon>
        <taxon>Fabales</taxon>
        <taxon>Fabaceae</taxon>
        <taxon>Papilionoideae</taxon>
        <taxon>50 kb inversion clade</taxon>
        <taxon>NPAAA clade</taxon>
        <taxon>Hologalegina</taxon>
        <taxon>IRL clade</taxon>
        <taxon>Fabeae</taxon>
        <taxon>Lathyrus</taxon>
    </lineage>
</organism>
<reference evidence="2 3" key="1">
    <citation type="journal article" date="2022" name="Nat. Genet.">
        <title>Improved pea reference genome and pan-genome highlight genomic features and evolutionary characteristics.</title>
        <authorList>
            <person name="Yang T."/>
            <person name="Liu R."/>
            <person name="Luo Y."/>
            <person name="Hu S."/>
            <person name="Wang D."/>
            <person name="Wang C."/>
            <person name="Pandey M.K."/>
            <person name="Ge S."/>
            <person name="Xu Q."/>
            <person name="Li N."/>
            <person name="Li G."/>
            <person name="Huang Y."/>
            <person name="Saxena R.K."/>
            <person name="Ji Y."/>
            <person name="Li M."/>
            <person name="Yan X."/>
            <person name="He Y."/>
            <person name="Liu Y."/>
            <person name="Wang X."/>
            <person name="Xiang C."/>
            <person name="Varshney R.K."/>
            <person name="Ding H."/>
            <person name="Gao S."/>
            <person name="Zong X."/>
        </authorList>
    </citation>
    <scope>NUCLEOTIDE SEQUENCE [LARGE SCALE GENOMIC DNA]</scope>
    <source>
        <strain evidence="2 3">cv. Zhongwan 6</strain>
    </source>
</reference>
<proteinExistence type="predicted"/>
<evidence type="ECO:0008006" key="4">
    <source>
        <dbReference type="Google" id="ProtNLM"/>
    </source>
</evidence>